<dbReference type="AlphaFoldDB" id="A0A5D4R819"/>
<protein>
    <recommendedName>
        <fullName evidence="2">Intracellular proteinase inhibitor BsuPI domain-containing protein</fullName>
    </recommendedName>
</protein>
<gene>
    <name evidence="3" type="ORF">FZD51_16575</name>
</gene>
<proteinExistence type="predicted"/>
<evidence type="ECO:0000313" key="4">
    <source>
        <dbReference type="Proteomes" id="UP000322139"/>
    </source>
</evidence>
<feature type="domain" description="Intracellular proteinase inhibitor BsuPI" evidence="2">
    <location>
        <begin position="29"/>
        <end position="128"/>
    </location>
</feature>
<dbReference type="Gene3D" id="2.60.40.2360">
    <property type="entry name" value="Intracellular proteinase inhibitor BsuPI"/>
    <property type="match status" value="1"/>
</dbReference>
<organism evidence="3 4">
    <name type="scientific">Bacillus infantis</name>
    <dbReference type="NCBI Taxonomy" id="324767"/>
    <lineage>
        <taxon>Bacteria</taxon>
        <taxon>Bacillati</taxon>
        <taxon>Bacillota</taxon>
        <taxon>Bacilli</taxon>
        <taxon>Bacillales</taxon>
        <taxon>Bacillaceae</taxon>
        <taxon>Bacillus</taxon>
    </lineage>
</organism>
<dbReference type="Proteomes" id="UP000322139">
    <property type="component" value="Unassembled WGS sequence"/>
</dbReference>
<keyword evidence="1" id="KW-0732">Signal</keyword>
<accession>A0A5D4R819</accession>
<dbReference type="RefSeq" id="WP_148975785.1">
    <property type="nucleotide sequence ID" value="NZ_JBNIKU010000002.1"/>
</dbReference>
<comment type="caution">
    <text evidence="3">The sequence shown here is derived from an EMBL/GenBank/DDBJ whole genome shotgun (WGS) entry which is preliminary data.</text>
</comment>
<evidence type="ECO:0000313" key="3">
    <source>
        <dbReference type="EMBL" id="TYS46194.1"/>
    </source>
</evidence>
<reference evidence="3 4" key="1">
    <citation type="submission" date="2019-08" db="EMBL/GenBank/DDBJ databases">
        <title>Bacillus genomes from the desert of Cuatro Cienegas, Coahuila.</title>
        <authorList>
            <person name="Olmedo-Alvarez G."/>
        </authorList>
    </citation>
    <scope>NUCLEOTIDE SEQUENCE [LARGE SCALE GENOMIC DNA]</scope>
    <source>
        <strain evidence="3 4">CH446_14T</strain>
    </source>
</reference>
<feature type="chain" id="PRO_5039313828" description="Intracellular proteinase inhibitor BsuPI domain-containing protein" evidence="1">
    <location>
        <begin position="20"/>
        <end position="252"/>
    </location>
</feature>
<dbReference type="EMBL" id="VTER01000008">
    <property type="protein sequence ID" value="TYS46194.1"/>
    <property type="molecule type" value="Genomic_DNA"/>
</dbReference>
<evidence type="ECO:0000259" key="2">
    <source>
        <dbReference type="Pfam" id="PF12690"/>
    </source>
</evidence>
<sequence length="252" mass="27620">MLRIAAVLFMIFASIPMNGSGANAEGGPEVSLSLNPGPESAEIKVRLINSSDQAQIFEFPTSQRYDLIIRDKSGEIVYDASAGKSFLQAIQYLKLDPGEMVAWTDSWDYETASGRAVEGSYSVELSIPLKQKGETQAAVVLREKAVLDVPEENPAFRKIEISGENGVYEVKGEARAETGKFFFTAEDGHQVLAGEAAGPSVSKYPEWSPFHLKINIPEESLPENGTVILSLYEKDKKGRIIHTYAAALENFR</sequence>
<dbReference type="Pfam" id="PF12690">
    <property type="entry name" value="BsuPI"/>
    <property type="match status" value="1"/>
</dbReference>
<dbReference type="InterPro" id="IPR038144">
    <property type="entry name" value="IPI"/>
</dbReference>
<evidence type="ECO:0000256" key="1">
    <source>
        <dbReference type="SAM" id="SignalP"/>
    </source>
</evidence>
<dbReference type="InterPro" id="IPR020481">
    <property type="entry name" value="Intracell_prot_inh_BsuPI"/>
</dbReference>
<name>A0A5D4R819_9BACI</name>
<feature type="signal peptide" evidence="1">
    <location>
        <begin position="1"/>
        <end position="19"/>
    </location>
</feature>